<dbReference type="InterPro" id="IPR046616">
    <property type="entry name" value="DUF6729"/>
</dbReference>
<dbReference type="Pfam" id="PF20499">
    <property type="entry name" value="DUF6729"/>
    <property type="match status" value="1"/>
</dbReference>
<proteinExistence type="predicted"/>
<reference evidence="4" key="1">
    <citation type="submission" date="2012-12" db="EMBL/GenBank/DDBJ databases">
        <authorList>
            <person name="Hellsten U."/>
            <person name="Grimwood J."/>
            <person name="Chapman J.A."/>
            <person name="Shapiro H."/>
            <person name="Aerts A."/>
            <person name="Otillar R.P."/>
            <person name="Terry A.Y."/>
            <person name="Boore J.L."/>
            <person name="Simakov O."/>
            <person name="Marletaz F."/>
            <person name="Cho S.-J."/>
            <person name="Edsinger-Gonzales E."/>
            <person name="Havlak P."/>
            <person name="Kuo D.-H."/>
            <person name="Larsson T."/>
            <person name="Lv J."/>
            <person name="Arendt D."/>
            <person name="Savage R."/>
            <person name="Osoegawa K."/>
            <person name="de Jong P."/>
            <person name="Lindberg D.R."/>
            <person name="Seaver E.C."/>
            <person name="Weisblat D.A."/>
            <person name="Putnam N.H."/>
            <person name="Grigoriev I.V."/>
            <person name="Rokhsar D.S."/>
        </authorList>
    </citation>
    <scope>NUCLEOTIDE SEQUENCE</scope>
    <source>
        <strain evidence="4">I ESC-2004</strain>
    </source>
</reference>
<protein>
    <recommendedName>
        <fullName evidence="1">DUF6729 domain-containing protein</fullName>
    </recommendedName>
</protein>
<dbReference type="EnsemblMetazoa" id="CapteT186483">
    <property type="protein sequence ID" value="CapteP186483"/>
    <property type="gene ID" value="CapteG186483"/>
</dbReference>
<dbReference type="EMBL" id="AMQN01010522">
    <property type="status" value="NOT_ANNOTATED_CDS"/>
    <property type="molecule type" value="Genomic_DNA"/>
</dbReference>
<dbReference type="HOGENOM" id="CLU_1929566_0_0_1"/>
<dbReference type="Proteomes" id="UP000014760">
    <property type="component" value="Unassembled WGS sequence"/>
</dbReference>
<dbReference type="EMBL" id="KB308048">
    <property type="protein sequence ID" value="ELT98323.1"/>
    <property type="molecule type" value="Genomic_DNA"/>
</dbReference>
<organism evidence="2">
    <name type="scientific">Capitella teleta</name>
    <name type="common">Polychaete worm</name>
    <dbReference type="NCBI Taxonomy" id="283909"/>
    <lineage>
        <taxon>Eukaryota</taxon>
        <taxon>Metazoa</taxon>
        <taxon>Spiralia</taxon>
        <taxon>Lophotrochozoa</taxon>
        <taxon>Annelida</taxon>
        <taxon>Polychaeta</taxon>
        <taxon>Sedentaria</taxon>
        <taxon>Scolecida</taxon>
        <taxon>Capitellidae</taxon>
        <taxon>Capitella</taxon>
    </lineage>
</organism>
<feature type="domain" description="DUF6729" evidence="1">
    <location>
        <begin position="25"/>
        <end position="69"/>
    </location>
</feature>
<evidence type="ECO:0000313" key="3">
    <source>
        <dbReference type="EnsemblMetazoa" id="CapteP186483"/>
    </source>
</evidence>
<evidence type="ECO:0000259" key="1">
    <source>
        <dbReference type="Pfam" id="PF20499"/>
    </source>
</evidence>
<accession>R7TWQ6</accession>
<evidence type="ECO:0000313" key="2">
    <source>
        <dbReference type="EMBL" id="ELT98323.1"/>
    </source>
</evidence>
<dbReference type="PANTHER" id="PTHR24401">
    <property type="entry name" value="SI:CH211-243P7.3-RELATED"/>
    <property type="match status" value="1"/>
</dbReference>
<sequence>MHIKSSSQLIGNNDSGVSYDQSFYKYYLIGTEYLKCSPCTLELPGWSLMILNQLDASTRSMFPAICTYRRLSAAIFEWDSDDVHRLLQARCAVSNRSEERELGSLKHCKRPTPRDWWMNQGQVRGGGHSLQ</sequence>
<dbReference type="PANTHER" id="PTHR24401:SF29">
    <property type="entry name" value="SI:CH211-243P7.3-RELATED"/>
    <property type="match status" value="1"/>
</dbReference>
<keyword evidence="4" id="KW-1185">Reference proteome</keyword>
<reference evidence="2 4" key="2">
    <citation type="journal article" date="2013" name="Nature">
        <title>Insights into bilaterian evolution from three spiralian genomes.</title>
        <authorList>
            <person name="Simakov O."/>
            <person name="Marletaz F."/>
            <person name="Cho S.J."/>
            <person name="Edsinger-Gonzales E."/>
            <person name="Havlak P."/>
            <person name="Hellsten U."/>
            <person name="Kuo D.H."/>
            <person name="Larsson T."/>
            <person name="Lv J."/>
            <person name="Arendt D."/>
            <person name="Savage R."/>
            <person name="Osoegawa K."/>
            <person name="de Jong P."/>
            <person name="Grimwood J."/>
            <person name="Chapman J.A."/>
            <person name="Shapiro H."/>
            <person name="Aerts A."/>
            <person name="Otillar R.P."/>
            <person name="Terry A.Y."/>
            <person name="Boore J.L."/>
            <person name="Grigoriev I.V."/>
            <person name="Lindberg D.R."/>
            <person name="Seaver E.C."/>
            <person name="Weisblat D.A."/>
            <person name="Putnam N.H."/>
            <person name="Rokhsar D.S."/>
        </authorList>
    </citation>
    <scope>NUCLEOTIDE SEQUENCE</scope>
    <source>
        <strain evidence="2 4">I ESC-2004</strain>
    </source>
</reference>
<evidence type="ECO:0000313" key="4">
    <source>
        <dbReference type="Proteomes" id="UP000014760"/>
    </source>
</evidence>
<dbReference type="AlphaFoldDB" id="R7TWQ6"/>
<gene>
    <name evidence="2" type="ORF">CAPTEDRAFT_186483</name>
</gene>
<reference evidence="3" key="3">
    <citation type="submission" date="2015-06" db="UniProtKB">
        <authorList>
            <consortium name="EnsemblMetazoa"/>
        </authorList>
    </citation>
    <scope>IDENTIFICATION</scope>
</reference>
<name>R7TWQ6_CAPTE</name>